<keyword evidence="2" id="KW-1185">Reference proteome</keyword>
<dbReference type="Proteomes" id="UP000541444">
    <property type="component" value="Unassembled WGS sequence"/>
</dbReference>
<dbReference type="OrthoDB" id="1919458at2759"/>
<proteinExistence type="predicted"/>
<evidence type="ECO:0000313" key="1">
    <source>
        <dbReference type="EMBL" id="KAF6174723.1"/>
    </source>
</evidence>
<dbReference type="AlphaFoldDB" id="A0A7J7P5X6"/>
<gene>
    <name evidence="1" type="ORF">GIB67_008778</name>
</gene>
<reference evidence="1 2" key="1">
    <citation type="journal article" date="2020" name="IScience">
        <title>Genome Sequencing of the Endangered Kingdonia uniflora (Circaeasteraceae, Ranunculales) Reveals Potential Mechanisms of Evolutionary Specialization.</title>
        <authorList>
            <person name="Sun Y."/>
            <person name="Deng T."/>
            <person name="Zhang A."/>
            <person name="Moore M.J."/>
            <person name="Landis J.B."/>
            <person name="Lin N."/>
            <person name="Zhang H."/>
            <person name="Zhang X."/>
            <person name="Huang J."/>
            <person name="Zhang X."/>
            <person name="Sun H."/>
            <person name="Wang H."/>
        </authorList>
    </citation>
    <scope>NUCLEOTIDE SEQUENCE [LARGE SCALE GENOMIC DNA]</scope>
    <source>
        <strain evidence="1">TB1705</strain>
        <tissue evidence="1">Leaf</tissue>
    </source>
</reference>
<sequence length="188" mass="21423">MSEQGSPCWYEEQVSFMPELDSPRRSSHPEMGYNHPLYSCKQELELQYNIPHESFLQLPHLESPNIPPLSASVSCNSLSAYGLQPSSLTQDNQMHKNHRHSMTTHYNNNNDQGVEQVTDWRVLDKFVASQLSQEDISKEPNYTNTNGANIFHVSDNMTNILAQESNKQEMGSEYASTSTSSCHIDLWK</sequence>
<organism evidence="1 2">
    <name type="scientific">Kingdonia uniflora</name>
    <dbReference type="NCBI Taxonomy" id="39325"/>
    <lineage>
        <taxon>Eukaryota</taxon>
        <taxon>Viridiplantae</taxon>
        <taxon>Streptophyta</taxon>
        <taxon>Embryophyta</taxon>
        <taxon>Tracheophyta</taxon>
        <taxon>Spermatophyta</taxon>
        <taxon>Magnoliopsida</taxon>
        <taxon>Ranunculales</taxon>
        <taxon>Circaeasteraceae</taxon>
        <taxon>Kingdonia</taxon>
    </lineage>
</organism>
<accession>A0A7J7P5X6</accession>
<dbReference type="EMBL" id="JACGCM010000250">
    <property type="protein sequence ID" value="KAF6174723.1"/>
    <property type="molecule type" value="Genomic_DNA"/>
</dbReference>
<name>A0A7J7P5X6_9MAGN</name>
<evidence type="ECO:0000313" key="2">
    <source>
        <dbReference type="Proteomes" id="UP000541444"/>
    </source>
</evidence>
<protein>
    <submittedName>
        <fullName evidence="1">Uncharacterized protein</fullName>
    </submittedName>
</protein>
<comment type="caution">
    <text evidence="1">The sequence shown here is derived from an EMBL/GenBank/DDBJ whole genome shotgun (WGS) entry which is preliminary data.</text>
</comment>